<proteinExistence type="predicted"/>
<evidence type="ECO:0000313" key="2">
    <source>
        <dbReference type="EMBL" id="GFU02699.1"/>
    </source>
</evidence>
<name>A0A8X6UBW9_NEPPI</name>
<keyword evidence="3" id="KW-1185">Reference proteome</keyword>
<dbReference type="Proteomes" id="UP000887013">
    <property type="component" value="Unassembled WGS sequence"/>
</dbReference>
<reference evidence="2" key="1">
    <citation type="submission" date="2020-08" db="EMBL/GenBank/DDBJ databases">
        <title>Multicomponent nature underlies the extraordinary mechanical properties of spider dragline silk.</title>
        <authorList>
            <person name="Kono N."/>
            <person name="Nakamura H."/>
            <person name="Mori M."/>
            <person name="Yoshida Y."/>
            <person name="Ohtoshi R."/>
            <person name="Malay A.D."/>
            <person name="Moran D.A.P."/>
            <person name="Tomita M."/>
            <person name="Numata K."/>
            <person name="Arakawa K."/>
        </authorList>
    </citation>
    <scope>NUCLEOTIDE SEQUENCE</scope>
</reference>
<dbReference type="EMBL" id="BMAW01027554">
    <property type="protein sequence ID" value="GFU02699.1"/>
    <property type="molecule type" value="Genomic_DNA"/>
</dbReference>
<dbReference type="AlphaFoldDB" id="A0A8X6UBW9"/>
<gene>
    <name evidence="2" type="ORF">NPIL_363241</name>
</gene>
<sequence length="102" mass="11518">MKENLLGKNPQSEEAPTSLGPLLAQFPSKDSKFGIKEFEALRRTSPEPLGEDDLRLFLGRRNIPEFQANVGRSSLGWHTENLCLSSACTRCHQAQERSFLWT</sequence>
<feature type="region of interest" description="Disordered" evidence="1">
    <location>
        <begin position="1"/>
        <end position="21"/>
    </location>
</feature>
<evidence type="ECO:0000313" key="3">
    <source>
        <dbReference type="Proteomes" id="UP000887013"/>
    </source>
</evidence>
<accession>A0A8X6UBW9</accession>
<evidence type="ECO:0000256" key="1">
    <source>
        <dbReference type="SAM" id="MobiDB-lite"/>
    </source>
</evidence>
<organism evidence="2 3">
    <name type="scientific">Nephila pilipes</name>
    <name type="common">Giant wood spider</name>
    <name type="synonym">Nephila maculata</name>
    <dbReference type="NCBI Taxonomy" id="299642"/>
    <lineage>
        <taxon>Eukaryota</taxon>
        <taxon>Metazoa</taxon>
        <taxon>Ecdysozoa</taxon>
        <taxon>Arthropoda</taxon>
        <taxon>Chelicerata</taxon>
        <taxon>Arachnida</taxon>
        <taxon>Araneae</taxon>
        <taxon>Araneomorphae</taxon>
        <taxon>Entelegynae</taxon>
        <taxon>Araneoidea</taxon>
        <taxon>Nephilidae</taxon>
        <taxon>Nephila</taxon>
    </lineage>
</organism>
<comment type="caution">
    <text evidence="2">The sequence shown here is derived from an EMBL/GenBank/DDBJ whole genome shotgun (WGS) entry which is preliminary data.</text>
</comment>
<protein>
    <submittedName>
        <fullName evidence="2">Uncharacterized protein</fullName>
    </submittedName>
</protein>